<evidence type="ECO:0000256" key="3">
    <source>
        <dbReference type="ARBA" id="ARBA00023125"/>
    </source>
</evidence>
<dbReference type="InterPro" id="IPR041468">
    <property type="entry name" value="HTH_ParB/Spo0J"/>
</dbReference>
<dbReference type="PANTHER" id="PTHR33375:SF1">
    <property type="entry name" value="CHROMOSOME-PARTITIONING PROTEIN PARB-RELATED"/>
    <property type="match status" value="1"/>
</dbReference>
<evidence type="ECO:0000256" key="1">
    <source>
        <dbReference type="ARBA" id="ARBA00006295"/>
    </source>
</evidence>
<dbReference type="GO" id="GO:0045881">
    <property type="term" value="P:positive regulation of sporulation resulting in formation of a cellular spore"/>
    <property type="evidence" value="ECO:0007669"/>
    <property type="project" value="TreeGrafter"/>
</dbReference>
<dbReference type="GO" id="GO:0005694">
    <property type="term" value="C:chromosome"/>
    <property type="evidence" value="ECO:0007669"/>
    <property type="project" value="TreeGrafter"/>
</dbReference>
<dbReference type="GO" id="GO:0007059">
    <property type="term" value="P:chromosome segregation"/>
    <property type="evidence" value="ECO:0007669"/>
    <property type="project" value="UniProtKB-KW"/>
</dbReference>
<comment type="caution">
    <text evidence="5">The sequence shown here is derived from an EMBL/GenBank/DDBJ whole genome shotgun (WGS) entry which is preliminary data.</text>
</comment>
<dbReference type="Pfam" id="PF17762">
    <property type="entry name" value="HTH_ParB"/>
    <property type="match status" value="1"/>
</dbReference>
<dbReference type="Pfam" id="PF23552">
    <property type="entry name" value="ParB_C"/>
    <property type="match status" value="1"/>
</dbReference>
<dbReference type="InterPro" id="IPR003115">
    <property type="entry name" value="ParB_N"/>
</dbReference>
<feature type="domain" description="ParB-like N-terminal" evidence="4">
    <location>
        <begin position="18"/>
        <end position="116"/>
    </location>
</feature>
<dbReference type="InterPro" id="IPR057240">
    <property type="entry name" value="ParB_dimer_C"/>
</dbReference>
<keyword evidence="2" id="KW-0159">Chromosome partition</keyword>
<sequence>MAAAPQKPQKKADEDHVFHLEVSKIVSNPHQPRKNFNEDGIRELAYSIREFGFLQPLVVTRVERETPVGVDVSYQLIAGERRLMAAKMLGLEIVPAIIRNVDLEIEKLQLAVIENIQRENLNPIEAARAFQRLQEEFHLTQREIAAKLGKSRETVANSVRLLDLPAYAQEALEKGNITESHGRFLLAIENPGAQKRLFDDIVLNKLTTRDVKERVRREKEPGLSGLASGDALSPELKMMQERLSAELGTPVSIHKKGEESGKIEISFYSKEELQNILDKFGTEG</sequence>
<accession>A0A1G2GWZ3</accession>
<dbReference type="EMBL" id="MHNW01000003">
    <property type="protein sequence ID" value="OGZ54702.1"/>
    <property type="molecule type" value="Genomic_DNA"/>
</dbReference>
<dbReference type="Gene3D" id="1.10.10.2830">
    <property type="match status" value="1"/>
</dbReference>
<evidence type="ECO:0000313" key="5">
    <source>
        <dbReference type="EMBL" id="OGZ54702.1"/>
    </source>
</evidence>
<proteinExistence type="inferred from homology"/>
<dbReference type="InterPro" id="IPR036086">
    <property type="entry name" value="ParB/Sulfiredoxin_sf"/>
</dbReference>
<name>A0A1G2GWZ3_9BACT</name>
<reference evidence="5 6" key="1">
    <citation type="journal article" date="2016" name="Nat. Commun.">
        <title>Thousands of microbial genomes shed light on interconnected biogeochemical processes in an aquifer system.</title>
        <authorList>
            <person name="Anantharaman K."/>
            <person name="Brown C.T."/>
            <person name="Hug L.A."/>
            <person name="Sharon I."/>
            <person name="Castelle C.J."/>
            <person name="Probst A.J."/>
            <person name="Thomas B.C."/>
            <person name="Singh A."/>
            <person name="Wilkins M.J."/>
            <person name="Karaoz U."/>
            <person name="Brodie E.L."/>
            <person name="Williams K.H."/>
            <person name="Hubbard S.S."/>
            <person name="Banfield J.F."/>
        </authorList>
    </citation>
    <scope>NUCLEOTIDE SEQUENCE [LARGE SCALE GENOMIC DNA]</scope>
</reference>
<dbReference type="InterPro" id="IPR004437">
    <property type="entry name" value="ParB/RepB/Spo0J"/>
</dbReference>
<gene>
    <name evidence="5" type="ORF">A3B25_03080</name>
</gene>
<dbReference type="Gene3D" id="3.90.1530.30">
    <property type="match status" value="1"/>
</dbReference>
<protein>
    <recommendedName>
        <fullName evidence="4">ParB-like N-terminal domain-containing protein</fullName>
    </recommendedName>
</protein>
<evidence type="ECO:0000259" key="4">
    <source>
        <dbReference type="SMART" id="SM00470"/>
    </source>
</evidence>
<comment type="similarity">
    <text evidence="1">Belongs to the ParB family.</text>
</comment>
<keyword evidence="3" id="KW-0238">DNA-binding</keyword>
<dbReference type="SMART" id="SM00470">
    <property type="entry name" value="ParB"/>
    <property type="match status" value="1"/>
</dbReference>
<dbReference type="FunFam" id="3.90.1530.30:FF:000001">
    <property type="entry name" value="Chromosome partitioning protein ParB"/>
    <property type="match status" value="1"/>
</dbReference>
<dbReference type="Proteomes" id="UP000179106">
    <property type="component" value="Unassembled WGS sequence"/>
</dbReference>
<dbReference type="STRING" id="1802126.A3B25_03080"/>
<dbReference type="InterPro" id="IPR050336">
    <property type="entry name" value="Chromosome_partition/occlusion"/>
</dbReference>
<evidence type="ECO:0000313" key="6">
    <source>
        <dbReference type="Proteomes" id="UP000179106"/>
    </source>
</evidence>
<dbReference type="Pfam" id="PF02195">
    <property type="entry name" value="ParB_N"/>
    <property type="match status" value="1"/>
</dbReference>
<dbReference type="AlphaFoldDB" id="A0A1G2GWZ3"/>
<dbReference type="SUPFAM" id="SSF110849">
    <property type="entry name" value="ParB/Sulfiredoxin"/>
    <property type="match status" value="1"/>
</dbReference>
<dbReference type="PANTHER" id="PTHR33375">
    <property type="entry name" value="CHROMOSOME-PARTITIONING PROTEIN PARB-RELATED"/>
    <property type="match status" value="1"/>
</dbReference>
<dbReference type="GO" id="GO:0003677">
    <property type="term" value="F:DNA binding"/>
    <property type="evidence" value="ECO:0007669"/>
    <property type="project" value="UniProtKB-KW"/>
</dbReference>
<dbReference type="NCBIfam" id="TIGR00180">
    <property type="entry name" value="parB_part"/>
    <property type="match status" value="1"/>
</dbReference>
<dbReference type="SUPFAM" id="SSF109709">
    <property type="entry name" value="KorB DNA-binding domain-like"/>
    <property type="match status" value="1"/>
</dbReference>
<dbReference type="FunFam" id="1.10.10.2830:FF:000001">
    <property type="entry name" value="Chromosome partitioning protein ParB"/>
    <property type="match status" value="1"/>
</dbReference>
<organism evidence="5 6">
    <name type="scientific">Candidatus Ryanbacteria bacterium RIFCSPLOWO2_01_FULL_48_26</name>
    <dbReference type="NCBI Taxonomy" id="1802126"/>
    <lineage>
        <taxon>Bacteria</taxon>
        <taxon>Candidatus Ryaniibacteriota</taxon>
    </lineage>
</organism>
<dbReference type="CDD" id="cd16393">
    <property type="entry name" value="SPO0J_N"/>
    <property type="match status" value="1"/>
</dbReference>
<evidence type="ECO:0000256" key="2">
    <source>
        <dbReference type="ARBA" id="ARBA00022829"/>
    </source>
</evidence>